<organism evidence="1">
    <name type="scientific">Anguilla anguilla</name>
    <name type="common">European freshwater eel</name>
    <name type="synonym">Muraena anguilla</name>
    <dbReference type="NCBI Taxonomy" id="7936"/>
    <lineage>
        <taxon>Eukaryota</taxon>
        <taxon>Metazoa</taxon>
        <taxon>Chordata</taxon>
        <taxon>Craniata</taxon>
        <taxon>Vertebrata</taxon>
        <taxon>Euteleostomi</taxon>
        <taxon>Actinopterygii</taxon>
        <taxon>Neopterygii</taxon>
        <taxon>Teleostei</taxon>
        <taxon>Anguilliformes</taxon>
        <taxon>Anguillidae</taxon>
        <taxon>Anguilla</taxon>
    </lineage>
</organism>
<sequence>MQPFCKAETGYMESTLSRNYCCPLPVIY</sequence>
<protein>
    <submittedName>
        <fullName evidence="1">Uncharacterized protein</fullName>
    </submittedName>
</protein>
<reference evidence="1" key="1">
    <citation type="submission" date="2014-11" db="EMBL/GenBank/DDBJ databases">
        <authorList>
            <person name="Amaro Gonzalez C."/>
        </authorList>
    </citation>
    <scope>NUCLEOTIDE SEQUENCE</scope>
</reference>
<evidence type="ECO:0000313" key="1">
    <source>
        <dbReference type="EMBL" id="JAH37012.1"/>
    </source>
</evidence>
<dbReference type="EMBL" id="GBXM01071565">
    <property type="protein sequence ID" value="JAH37012.1"/>
    <property type="molecule type" value="Transcribed_RNA"/>
</dbReference>
<name>A0A0E9S723_ANGAN</name>
<proteinExistence type="predicted"/>
<reference evidence="1" key="2">
    <citation type="journal article" date="2015" name="Fish Shellfish Immunol.">
        <title>Early steps in the European eel (Anguilla anguilla)-Vibrio vulnificus interaction in the gills: Role of the RtxA13 toxin.</title>
        <authorList>
            <person name="Callol A."/>
            <person name="Pajuelo D."/>
            <person name="Ebbesson L."/>
            <person name="Teles M."/>
            <person name="MacKenzie S."/>
            <person name="Amaro C."/>
        </authorList>
    </citation>
    <scope>NUCLEOTIDE SEQUENCE</scope>
</reference>
<accession>A0A0E9S723</accession>
<dbReference type="AlphaFoldDB" id="A0A0E9S723"/>